<reference evidence="2 3" key="1">
    <citation type="journal article" date="2022" name="Front. Cell. Infect. Microbiol.">
        <title>The Genomes of Two Strains of Taenia crassiceps the Animal Model for the Study of Human Cysticercosis.</title>
        <authorList>
            <person name="Bobes R.J."/>
            <person name="Estrada K."/>
            <person name="Rios-Valencia D.G."/>
            <person name="Calderon-Gallegos A."/>
            <person name="de la Torre P."/>
            <person name="Carrero J.C."/>
            <person name="Sanchez-Flores A."/>
            <person name="Laclette J.P."/>
        </authorList>
    </citation>
    <scope>NUCLEOTIDE SEQUENCE [LARGE SCALE GENOMIC DNA]</scope>
    <source>
        <strain evidence="2">WFUcys</strain>
    </source>
</reference>
<accession>A0ABR4Q0E8</accession>
<keyword evidence="3" id="KW-1185">Reference proteome</keyword>
<gene>
    <name evidence="1" type="ORF">TcWFU_002301</name>
    <name evidence="2" type="ORF">TcWFU_008584</name>
</gene>
<dbReference type="Proteomes" id="UP001651158">
    <property type="component" value="Unassembled WGS sequence"/>
</dbReference>
<evidence type="ECO:0000313" key="2">
    <source>
        <dbReference type="EMBL" id="KAL5103099.1"/>
    </source>
</evidence>
<evidence type="ECO:0000313" key="3">
    <source>
        <dbReference type="Proteomes" id="UP001651158"/>
    </source>
</evidence>
<reference evidence="2" key="2">
    <citation type="submission" date="2024-12" db="EMBL/GenBank/DDBJ databases">
        <authorList>
            <person name="Estrada K."/>
            <person name="Bobes R.J."/>
            <person name="Sanchez-Flores A."/>
            <person name="Laclette J.P."/>
        </authorList>
    </citation>
    <scope>NUCLEOTIDE SEQUENCE</scope>
    <source>
        <strain evidence="2">WFUcys</strain>
        <tissue evidence="2">Peritoneal cavity of infected mice</tissue>
    </source>
</reference>
<protein>
    <submittedName>
        <fullName evidence="2">Uncharacterized protein</fullName>
    </submittedName>
</protein>
<comment type="caution">
    <text evidence="2">The sequence shown here is derived from an EMBL/GenBank/DDBJ whole genome shotgun (WGS) entry which is preliminary data.</text>
</comment>
<sequence>MKFGAMECEVIEVKKGSEVDGNATEWACGPVTSLPTNLNRSTHLRMAITSVGLRHTDAYPILTFLHSHPLLGHSSYSSHISSTGWKAQHSTTASVHFEMLMTPKWETGFGVSLNPMLCALTAPDAVQRQGCS</sequence>
<evidence type="ECO:0000313" key="1">
    <source>
        <dbReference type="EMBL" id="KAL5103042.1"/>
    </source>
</evidence>
<proteinExistence type="predicted"/>
<dbReference type="EMBL" id="JAKROA010000021">
    <property type="protein sequence ID" value="KAL5103099.1"/>
    <property type="molecule type" value="Genomic_DNA"/>
</dbReference>
<dbReference type="EMBL" id="JAKROA010000021">
    <property type="protein sequence ID" value="KAL5103042.1"/>
    <property type="molecule type" value="Genomic_DNA"/>
</dbReference>
<name>A0ABR4Q0E8_9CEST</name>
<organism evidence="2 3">
    <name type="scientific">Taenia crassiceps</name>
    <dbReference type="NCBI Taxonomy" id="6207"/>
    <lineage>
        <taxon>Eukaryota</taxon>
        <taxon>Metazoa</taxon>
        <taxon>Spiralia</taxon>
        <taxon>Lophotrochozoa</taxon>
        <taxon>Platyhelminthes</taxon>
        <taxon>Cestoda</taxon>
        <taxon>Eucestoda</taxon>
        <taxon>Cyclophyllidea</taxon>
        <taxon>Taeniidae</taxon>
        <taxon>Taenia</taxon>
    </lineage>
</organism>